<organism evidence="2 3">
    <name type="scientific">Dendryphion nanum</name>
    <dbReference type="NCBI Taxonomy" id="256645"/>
    <lineage>
        <taxon>Eukaryota</taxon>
        <taxon>Fungi</taxon>
        <taxon>Dikarya</taxon>
        <taxon>Ascomycota</taxon>
        <taxon>Pezizomycotina</taxon>
        <taxon>Dothideomycetes</taxon>
        <taxon>Pleosporomycetidae</taxon>
        <taxon>Pleosporales</taxon>
        <taxon>Torulaceae</taxon>
        <taxon>Dendryphion</taxon>
    </lineage>
</organism>
<evidence type="ECO:0000256" key="1">
    <source>
        <dbReference type="SAM" id="MobiDB-lite"/>
    </source>
</evidence>
<comment type="caution">
    <text evidence="2">The sequence shown here is derived from an EMBL/GenBank/DDBJ whole genome shotgun (WGS) entry which is preliminary data.</text>
</comment>
<gene>
    <name evidence="2" type="ORF">B0J11DRAFT_574621</name>
</gene>
<sequence>MASTRFQLPMPNITKPPSSPPPIEYLDWDPTELAVCRKHGLTYTIRSSKYPHTIKSPTRLLLTLNETQTFSLHPTLLRTFAPTLTTHLTPHTSTLQISTAPPLNNPRAWSIFFTWLYSLDKIPLFDYTPVRSSTWRTKHFRDAILLATWLRAEKFEKYLLRIVMHELWFSTGFTPSDLGVVADGVNRLVAQTGVKKPALFIYIVTTAYQTMMQYVKLIVFDTSVSQLEISRKGWKFIFPEWNSAIDNRPESGTSFVLLHQTSRHQNRN</sequence>
<name>A0A9P9EI46_9PLEO</name>
<evidence type="ECO:0000313" key="3">
    <source>
        <dbReference type="Proteomes" id="UP000700596"/>
    </source>
</evidence>
<protein>
    <submittedName>
        <fullName evidence="2">Uncharacterized protein</fullName>
    </submittedName>
</protein>
<dbReference type="EMBL" id="JAGMWT010000001">
    <property type="protein sequence ID" value="KAH7138660.1"/>
    <property type="molecule type" value="Genomic_DNA"/>
</dbReference>
<accession>A0A9P9EI46</accession>
<feature type="region of interest" description="Disordered" evidence="1">
    <location>
        <begin position="1"/>
        <end position="21"/>
    </location>
</feature>
<keyword evidence="3" id="KW-1185">Reference proteome</keyword>
<dbReference type="Proteomes" id="UP000700596">
    <property type="component" value="Unassembled WGS sequence"/>
</dbReference>
<dbReference type="AlphaFoldDB" id="A0A9P9EI46"/>
<proteinExistence type="predicted"/>
<evidence type="ECO:0000313" key="2">
    <source>
        <dbReference type="EMBL" id="KAH7138660.1"/>
    </source>
</evidence>
<reference evidence="2" key="1">
    <citation type="journal article" date="2021" name="Nat. Commun.">
        <title>Genetic determinants of endophytism in the Arabidopsis root mycobiome.</title>
        <authorList>
            <person name="Mesny F."/>
            <person name="Miyauchi S."/>
            <person name="Thiergart T."/>
            <person name="Pickel B."/>
            <person name="Atanasova L."/>
            <person name="Karlsson M."/>
            <person name="Huettel B."/>
            <person name="Barry K.W."/>
            <person name="Haridas S."/>
            <person name="Chen C."/>
            <person name="Bauer D."/>
            <person name="Andreopoulos W."/>
            <person name="Pangilinan J."/>
            <person name="LaButti K."/>
            <person name="Riley R."/>
            <person name="Lipzen A."/>
            <person name="Clum A."/>
            <person name="Drula E."/>
            <person name="Henrissat B."/>
            <person name="Kohler A."/>
            <person name="Grigoriev I.V."/>
            <person name="Martin F.M."/>
            <person name="Hacquard S."/>
        </authorList>
    </citation>
    <scope>NUCLEOTIDE SEQUENCE</scope>
    <source>
        <strain evidence="2">MPI-CAGE-CH-0243</strain>
    </source>
</reference>
<dbReference type="OrthoDB" id="3775748at2759"/>